<accession>A0A0E9Q6X7</accession>
<protein>
    <submittedName>
        <fullName evidence="1">Uncharacterized protein</fullName>
    </submittedName>
</protein>
<sequence length="18" mass="2080">MIKKSILQISASCLYSMY</sequence>
<dbReference type="AlphaFoldDB" id="A0A0E9Q6X7"/>
<reference evidence="1" key="1">
    <citation type="submission" date="2014-11" db="EMBL/GenBank/DDBJ databases">
        <authorList>
            <person name="Amaro Gonzalez C."/>
        </authorList>
    </citation>
    <scope>NUCLEOTIDE SEQUENCE</scope>
</reference>
<dbReference type="EMBL" id="GBXM01096078">
    <property type="protein sequence ID" value="JAH12499.1"/>
    <property type="molecule type" value="Transcribed_RNA"/>
</dbReference>
<proteinExistence type="predicted"/>
<organism evidence="1">
    <name type="scientific">Anguilla anguilla</name>
    <name type="common">European freshwater eel</name>
    <name type="synonym">Muraena anguilla</name>
    <dbReference type="NCBI Taxonomy" id="7936"/>
    <lineage>
        <taxon>Eukaryota</taxon>
        <taxon>Metazoa</taxon>
        <taxon>Chordata</taxon>
        <taxon>Craniata</taxon>
        <taxon>Vertebrata</taxon>
        <taxon>Euteleostomi</taxon>
        <taxon>Actinopterygii</taxon>
        <taxon>Neopterygii</taxon>
        <taxon>Teleostei</taxon>
        <taxon>Anguilliformes</taxon>
        <taxon>Anguillidae</taxon>
        <taxon>Anguilla</taxon>
    </lineage>
</organism>
<evidence type="ECO:0000313" key="1">
    <source>
        <dbReference type="EMBL" id="JAH12499.1"/>
    </source>
</evidence>
<name>A0A0E9Q6X7_ANGAN</name>
<reference evidence="1" key="2">
    <citation type="journal article" date="2015" name="Fish Shellfish Immunol.">
        <title>Early steps in the European eel (Anguilla anguilla)-Vibrio vulnificus interaction in the gills: Role of the RtxA13 toxin.</title>
        <authorList>
            <person name="Callol A."/>
            <person name="Pajuelo D."/>
            <person name="Ebbesson L."/>
            <person name="Teles M."/>
            <person name="MacKenzie S."/>
            <person name="Amaro C."/>
        </authorList>
    </citation>
    <scope>NUCLEOTIDE SEQUENCE</scope>
</reference>